<dbReference type="Proteomes" id="UP001165092">
    <property type="component" value="Unassembled WGS sequence"/>
</dbReference>
<accession>A0A9W6PBJ0</accession>
<gene>
    <name evidence="1" type="ORF">Nans01_48530</name>
</gene>
<protein>
    <submittedName>
        <fullName evidence="1">Uncharacterized protein</fullName>
    </submittedName>
</protein>
<evidence type="ECO:0000313" key="2">
    <source>
        <dbReference type="Proteomes" id="UP001165092"/>
    </source>
</evidence>
<organism evidence="1 2">
    <name type="scientific">Nocardiopsis ansamitocini</name>
    <dbReference type="NCBI Taxonomy" id="1670832"/>
    <lineage>
        <taxon>Bacteria</taxon>
        <taxon>Bacillati</taxon>
        <taxon>Actinomycetota</taxon>
        <taxon>Actinomycetes</taxon>
        <taxon>Streptosporangiales</taxon>
        <taxon>Nocardiopsidaceae</taxon>
        <taxon>Nocardiopsis</taxon>
    </lineage>
</organism>
<reference evidence="1" key="1">
    <citation type="submission" date="2023-02" db="EMBL/GenBank/DDBJ databases">
        <title>Nocardiopsis ansamitocini NBRC 112285.</title>
        <authorList>
            <person name="Ichikawa N."/>
            <person name="Sato H."/>
            <person name="Tonouchi N."/>
        </authorList>
    </citation>
    <scope>NUCLEOTIDE SEQUENCE</scope>
    <source>
        <strain evidence="1">NBRC 112285</strain>
    </source>
</reference>
<sequence length="71" mass="7316">MGTAMAGALMGAGEIARLRGRGRVRSHARPATDSLPGAGTDLLDVAKCAEETRAEEPAAVPVRMEQGAARE</sequence>
<dbReference type="RefSeq" id="WP_285762043.1">
    <property type="nucleotide sequence ID" value="NZ_BSQG01000017.1"/>
</dbReference>
<keyword evidence="2" id="KW-1185">Reference proteome</keyword>
<dbReference type="EMBL" id="BSQG01000017">
    <property type="protein sequence ID" value="GLU50502.1"/>
    <property type="molecule type" value="Genomic_DNA"/>
</dbReference>
<proteinExistence type="predicted"/>
<comment type="caution">
    <text evidence="1">The sequence shown here is derived from an EMBL/GenBank/DDBJ whole genome shotgun (WGS) entry which is preliminary data.</text>
</comment>
<evidence type="ECO:0000313" key="1">
    <source>
        <dbReference type="EMBL" id="GLU50502.1"/>
    </source>
</evidence>
<name>A0A9W6PBJ0_9ACTN</name>
<dbReference type="AlphaFoldDB" id="A0A9W6PBJ0"/>